<keyword evidence="1" id="KW-0732">Signal</keyword>
<gene>
    <name evidence="2" type="ORF">CKO40_04210</name>
</gene>
<name>A0AAJ0U2Q6_9GAMM</name>
<comment type="caution">
    <text evidence="2">The sequence shown here is derived from an EMBL/GenBank/DDBJ whole genome shotgun (WGS) entry which is preliminary data.</text>
</comment>
<reference evidence="2" key="2">
    <citation type="journal article" date="2020" name="Microorganisms">
        <title>Osmotic Adaptation and Compatible Solute Biosynthesis of Phototrophic Bacteria as Revealed from Genome Analyses.</title>
        <authorList>
            <person name="Imhoff J.F."/>
            <person name="Rahn T."/>
            <person name="Kunzel S."/>
            <person name="Keller A."/>
            <person name="Neulinger S.C."/>
        </authorList>
    </citation>
    <scope>NUCLEOTIDE SEQUENCE</scope>
    <source>
        <strain evidence="2">DSM 11080</strain>
    </source>
</reference>
<proteinExistence type="predicted"/>
<evidence type="ECO:0008006" key="4">
    <source>
        <dbReference type="Google" id="ProtNLM"/>
    </source>
</evidence>
<feature type="signal peptide" evidence="1">
    <location>
        <begin position="1"/>
        <end position="24"/>
    </location>
</feature>
<dbReference type="Proteomes" id="UP001296776">
    <property type="component" value="Unassembled WGS sequence"/>
</dbReference>
<dbReference type="InterPro" id="IPR023614">
    <property type="entry name" value="Porin_dom_sf"/>
</dbReference>
<reference evidence="2" key="1">
    <citation type="submission" date="2017-08" db="EMBL/GenBank/DDBJ databases">
        <authorList>
            <person name="Imhoff J.F."/>
            <person name="Rahn T."/>
            <person name="Kuenzel S."/>
            <person name="Neulinger S.C."/>
        </authorList>
    </citation>
    <scope>NUCLEOTIDE SEQUENCE</scope>
    <source>
        <strain evidence="2">DSM 11080</strain>
    </source>
</reference>
<sequence>MTLVYFRLIAAACAGLLASTCAHADLSGNLQLHGFASQGAVQTSANRFYGNSPDTSFDFTEIGVTASWRLNPRLLLAAQALSRRAGEMSDGSPELDFALADINLIATDTHRAGLRIGRMKNRLGLYNETRDVPFTRPGIFLPQVVYFHKVRNLVLSTDGVQLYGELYRPFGTLSATLASGRPVIDENVEAALLRSNIPGQMKDRENSWLASLWFQSPAERLKLGLSGAAIALQQDWRLTPKTPTVDLLYWIASAQYNGPNWTISSEYMGLPTRWRDFSPVRPNRNQTTEGYYAQLTYRLAQPFELMLRYEEGFADRDDRDGTQLERLTQGMIPSQASSSRILSLGLRWDISRQWMLRAEYQRHNGNFILSEIENPDFRRFDKHWDLFAIQAAFRF</sequence>
<accession>A0AAJ0U2Q6</accession>
<dbReference type="Gene3D" id="2.40.160.10">
    <property type="entry name" value="Porin"/>
    <property type="match status" value="1"/>
</dbReference>
<dbReference type="SUPFAM" id="SSF56935">
    <property type="entry name" value="Porins"/>
    <property type="match status" value="1"/>
</dbReference>
<dbReference type="AlphaFoldDB" id="A0AAJ0U2Q6"/>
<dbReference type="EMBL" id="NRSJ01000005">
    <property type="protein sequence ID" value="MBK1703765.1"/>
    <property type="molecule type" value="Genomic_DNA"/>
</dbReference>
<evidence type="ECO:0000313" key="2">
    <source>
        <dbReference type="EMBL" id="MBK1703765.1"/>
    </source>
</evidence>
<feature type="chain" id="PRO_5042462326" description="Porin" evidence="1">
    <location>
        <begin position="25"/>
        <end position="395"/>
    </location>
</feature>
<keyword evidence="3" id="KW-1185">Reference proteome</keyword>
<evidence type="ECO:0000313" key="3">
    <source>
        <dbReference type="Proteomes" id="UP001296776"/>
    </source>
</evidence>
<organism evidence="2 3">
    <name type="scientific">Halochromatium glycolicum</name>
    <dbReference type="NCBI Taxonomy" id="85075"/>
    <lineage>
        <taxon>Bacteria</taxon>
        <taxon>Pseudomonadati</taxon>
        <taxon>Pseudomonadota</taxon>
        <taxon>Gammaproteobacteria</taxon>
        <taxon>Chromatiales</taxon>
        <taxon>Chromatiaceae</taxon>
        <taxon>Halochromatium</taxon>
    </lineage>
</organism>
<evidence type="ECO:0000256" key="1">
    <source>
        <dbReference type="SAM" id="SignalP"/>
    </source>
</evidence>
<protein>
    <recommendedName>
        <fullName evidence="4">Porin</fullName>
    </recommendedName>
</protein>